<proteinExistence type="predicted"/>
<accession>A0ABX6XYK2</accession>
<protein>
    <submittedName>
        <fullName evidence="1">Uncharacterized protein</fullName>
    </submittedName>
</protein>
<organism evidence="1 2">
    <name type="scientific">Stutzerimonas frequens</name>
    <dbReference type="NCBI Taxonomy" id="2968969"/>
    <lineage>
        <taxon>Bacteria</taxon>
        <taxon>Pseudomonadati</taxon>
        <taxon>Pseudomonadota</taxon>
        <taxon>Gammaproteobacteria</taxon>
        <taxon>Pseudomonadales</taxon>
        <taxon>Pseudomonadaceae</taxon>
        <taxon>Stutzerimonas</taxon>
    </lineage>
</organism>
<sequence>MRDPQVEVITDTLVARGLASVLGAIVAPPLAILPWLEPGFGEGSGMGCDKALKQFERTGT</sequence>
<keyword evidence="2" id="KW-1185">Reference proteome</keyword>
<dbReference type="EMBL" id="CP065720">
    <property type="protein sequence ID" value="QPT19148.1"/>
    <property type="molecule type" value="Genomic_DNA"/>
</dbReference>
<reference evidence="1 2" key="1">
    <citation type="submission" date="2020-12" db="EMBL/GenBank/DDBJ databases">
        <title>FDA dAtabase for Regulatory Grade micrObial Sequences (FDA-ARGOS): Supporting development and validation of Infectious Disease Dx tests.</title>
        <authorList>
            <person name="Sproer C."/>
            <person name="Gronow S."/>
            <person name="Severitt S."/>
            <person name="Schroder I."/>
            <person name="Tallon L."/>
            <person name="Sadzewicz L."/>
            <person name="Zhao X."/>
            <person name="Boylan J."/>
            <person name="Ott S."/>
            <person name="Bowen H."/>
            <person name="Vavikolanu K."/>
            <person name="Mehta A."/>
            <person name="Aluvathingal J."/>
            <person name="Nadendla S."/>
            <person name="Lowell S."/>
            <person name="Myers T."/>
            <person name="Yan Y."/>
            <person name="Sichtig H."/>
        </authorList>
    </citation>
    <scope>NUCLEOTIDE SEQUENCE [LARGE SCALE GENOMIC DNA]</scope>
    <source>
        <strain evidence="1 2">FDAARGOS_877</strain>
    </source>
</reference>
<evidence type="ECO:0000313" key="2">
    <source>
        <dbReference type="Proteomes" id="UP000595058"/>
    </source>
</evidence>
<name>A0ABX6XYK2_9GAMM</name>
<dbReference type="Proteomes" id="UP000595058">
    <property type="component" value="Chromosome"/>
</dbReference>
<evidence type="ECO:0000313" key="1">
    <source>
        <dbReference type="EMBL" id="QPT19148.1"/>
    </source>
</evidence>
<gene>
    <name evidence="1" type="ORF">I6G34_07240</name>
</gene>